<proteinExistence type="predicted"/>
<dbReference type="GO" id="GO:0003729">
    <property type="term" value="F:mRNA binding"/>
    <property type="evidence" value="ECO:0007669"/>
    <property type="project" value="TreeGrafter"/>
</dbReference>
<evidence type="ECO:0000256" key="4">
    <source>
        <dbReference type="PROSITE-ProRule" id="PRU00869"/>
    </source>
</evidence>
<evidence type="ECO:0000256" key="2">
    <source>
        <dbReference type="ARBA" id="ARBA00023274"/>
    </source>
</evidence>
<dbReference type="PROSITE" id="PS51512">
    <property type="entry name" value="DFDF"/>
    <property type="match status" value="1"/>
</dbReference>
<reference evidence="10" key="2">
    <citation type="submission" date="2025-08" db="UniProtKB">
        <authorList>
            <consortium name="Ensembl"/>
        </authorList>
    </citation>
    <scope>IDENTIFICATION</scope>
</reference>
<evidence type="ECO:0000256" key="6">
    <source>
        <dbReference type="SAM" id="MobiDB-lite"/>
    </source>
</evidence>
<dbReference type="Pfam" id="PF09532">
    <property type="entry name" value="FDF"/>
    <property type="match status" value="1"/>
</dbReference>
<dbReference type="PROSITE" id="PS51536">
    <property type="entry name" value="TFG"/>
    <property type="match status" value="1"/>
</dbReference>
<feature type="domain" description="FFD box profile" evidence="8">
    <location>
        <begin position="177"/>
        <end position="193"/>
    </location>
</feature>
<feature type="domain" description="DFDF" evidence="7">
    <location>
        <begin position="116"/>
        <end position="152"/>
    </location>
</feature>
<dbReference type="Proteomes" id="UP000694548">
    <property type="component" value="Chromosome sgr15"/>
</dbReference>
<gene>
    <name evidence="10" type="primary">LSM14B</name>
</gene>
<reference evidence="10" key="3">
    <citation type="submission" date="2025-09" db="UniProtKB">
        <authorList>
            <consortium name="Ensembl"/>
        </authorList>
    </citation>
    <scope>IDENTIFICATION</scope>
</reference>
<dbReference type="GO" id="GO:1990904">
    <property type="term" value="C:ribonucleoprotein complex"/>
    <property type="evidence" value="ECO:0007669"/>
    <property type="project" value="UniProtKB-KW"/>
</dbReference>
<reference evidence="10" key="1">
    <citation type="submission" date="2014-08" db="EMBL/GenBank/DDBJ databases">
        <authorList>
            <person name="Senf B."/>
            <person name="Petzold A."/>
            <person name="Downie B.R."/>
            <person name="Koch P."/>
            <person name="Platzer M."/>
        </authorList>
    </citation>
    <scope>NUCLEOTIDE SEQUENCE [LARGE SCALE GENOMIC DNA]</scope>
    <source>
        <strain evidence="10">GRZ</strain>
    </source>
</reference>
<dbReference type="InterPro" id="IPR025762">
    <property type="entry name" value="DFDF"/>
</dbReference>
<feature type="region of interest" description="Disordered" evidence="6">
    <location>
        <begin position="53"/>
        <end position="112"/>
    </location>
</feature>
<evidence type="ECO:0000256" key="1">
    <source>
        <dbReference type="ARBA" id="ARBA00022845"/>
    </source>
</evidence>
<sequence length="239" mass="27542">IPVYNQLAANSFLNQQCAAALGLGKSLSTNVLLIDHKFPLRGPMIEKAVQTLRVERSRQRRGLTESQEQQWNRRKPQRTNRETSQTQRDNGLTPPPPTSVTRRRRSHGRGQLIVANVPSPLLKFDSDFDFDLSNAQFIKEELEREVQEKMNIKDDNREMEKEETPHLTAVDDLGSKCYYNKSKSFFDNISSDNRLSFRLTWAEERKRNLETFGVTGRFFRGQGFRGRNTGRRGRGGAQI</sequence>
<feature type="short sequence motif" description="FFD box" evidence="3">
    <location>
        <begin position="177"/>
        <end position="193"/>
    </location>
</feature>
<protein>
    <submittedName>
        <fullName evidence="10">LSM family member 14B</fullName>
    </submittedName>
</protein>
<organism evidence="10 11">
    <name type="scientific">Nothobranchius furzeri</name>
    <name type="common">Turquoise killifish</name>
    <dbReference type="NCBI Taxonomy" id="105023"/>
    <lineage>
        <taxon>Eukaryota</taxon>
        <taxon>Metazoa</taxon>
        <taxon>Chordata</taxon>
        <taxon>Craniata</taxon>
        <taxon>Vertebrata</taxon>
        <taxon>Euteleostomi</taxon>
        <taxon>Actinopterygii</taxon>
        <taxon>Neopterygii</taxon>
        <taxon>Teleostei</taxon>
        <taxon>Neoteleostei</taxon>
        <taxon>Acanthomorphata</taxon>
        <taxon>Ovalentaria</taxon>
        <taxon>Atherinomorphae</taxon>
        <taxon>Cyprinodontiformes</taxon>
        <taxon>Nothobranchiidae</taxon>
        <taxon>Nothobranchius</taxon>
    </lineage>
</organism>
<keyword evidence="1" id="KW-0810">Translation regulation</keyword>
<accession>A0A8C6M780</accession>
<dbReference type="PROSITE" id="PS51513">
    <property type="entry name" value="FFD"/>
    <property type="match status" value="1"/>
</dbReference>
<evidence type="ECO:0000256" key="5">
    <source>
        <dbReference type="SAM" id="Coils"/>
    </source>
</evidence>
<feature type="short sequence motif" description="TFG box" evidence="4">
    <location>
        <begin position="196"/>
        <end position="216"/>
    </location>
</feature>
<evidence type="ECO:0000259" key="9">
    <source>
        <dbReference type="PROSITE" id="PS51536"/>
    </source>
</evidence>
<evidence type="ECO:0000259" key="7">
    <source>
        <dbReference type="PROSITE" id="PS51512"/>
    </source>
</evidence>
<feature type="domain" description="TFG box profile" evidence="9">
    <location>
        <begin position="196"/>
        <end position="216"/>
    </location>
</feature>
<dbReference type="GO" id="GO:0006417">
    <property type="term" value="P:regulation of translation"/>
    <property type="evidence" value="ECO:0007669"/>
    <property type="project" value="UniProtKB-KW"/>
</dbReference>
<evidence type="ECO:0000259" key="8">
    <source>
        <dbReference type="PROSITE" id="PS51513"/>
    </source>
</evidence>
<name>A0A8C6M780_NOTFU</name>
<dbReference type="Ensembl" id="ENSNFUT00015032327.1">
    <property type="protein sequence ID" value="ENSNFUP00015030936.1"/>
    <property type="gene ID" value="ENSNFUG00015015083.1"/>
</dbReference>
<evidence type="ECO:0000313" key="11">
    <source>
        <dbReference type="Proteomes" id="UP000694548"/>
    </source>
</evidence>
<keyword evidence="5" id="KW-0175">Coiled coil</keyword>
<dbReference type="InterPro" id="IPR019050">
    <property type="entry name" value="FDF_dom"/>
</dbReference>
<dbReference type="AlphaFoldDB" id="A0A8C6M780"/>
<feature type="coiled-coil region" evidence="5">
    <location>
        <begin position="132"/>
        <end position="162"/>
    </location>
</feature>
<evidence type="ECO:0000313" key="10">
    <source>
        <dbReference type="Ensembl" id="ENSNFUP00015030936.1"/>
    </source>
</evidence>
<dbReference type="PANTHER" id="PTHR13586">
    <property type="entry name" value="SCD6 PROTEIN-RELATED"/>
    <property type="match status" value="1"/>
</dbReference>
<keyword evidence="11" id="KW-1185">Reference proteome</keyword>
<dbReference type="PANTHER" id="PTHR13586:SF1">
    <property type="entry name" value="PROTEIN LSM14 HOMOLOG B"/>
    <property type="match status" value="1"/>
</dbReference>
<dbReference type="SMART" id="SM01199">
    <property type="entry name" value="FDF"/>
    <property type="match status" value="1"/>
</dbReference>
<dbReference type="GeneTree" id="ENSGT00940000156010"/>
<evidence type="ECO:0000256" key="3">
    <source>
        <dbReference type="PROSITE-ProRule" id="PRU00846"/>
    </source>
</evidence>
<dbReference type="InterPro" id="IPR025768">
    <property type="entry name" value="TFG_box"/>
</dbReference>
<keyword evidence="2" id="KW-0687">Ribonucleoprotein</keyword>
<dbReference type="InterPro" id="IPR025761">
    <property type="entry name" value="FFD_box"/>
</dbReference>